<name>A0A1H3HYM5_9GAMM</name>
<dbReference type="InterPro" id="IPR004360">
    <property type="entry name" value="Glyas_Fos-R_dOase_dom"/>
</dbReference>
<dbReference type="Proteomes" id="UP000199035">
    <property type="component" value="Unassembled WGS sequence"/>
</dbReference>
<dbReference type="PROSITE" id="PS51819">
    <property type="entry name" value="VOC"/>
    <property type="match status" value="1"/>
</dbReference>
<feature type="domain" description="VOC" evidence="1">
    <location>
        <begin position="160"/>
        <end position="277"/>
    </location>
</feature>
<dbReference type="InterPro" id="IPR029068">
    <property type="entry name" value="Glyas_Bleomycin-R_OHBP_Dase"/>
</dbReference>
<dbReference type="Gene3D" id="3.10.180.10">
    <property type="entry name" value="2,3-Dihydroxybiphenyl 1,2-Dioxygenase, domain 1"/>
    <property type="match status" value="1"/>
</dbReference>
<dbReference type="SUPFAM" id="SSF54593">
    <property type="entry name" value="Glyoxalase/Bleomycin resistance protein/Dihydroxybiphenyl dioxygenase"/>
    <property type="match status" value="1"/>
</dbReference>
<dbReference type="Pfam" id="PF00903">
    <property type="entry name" value="Glyoxalase"/>
    <property type="match status" value="1"/>
</dbReference>
<dbReference type="InterPro" id="IPR037523">
    <property type="entry name" value="VOC_core"/>
</dbReference>
<organism evidence="2 3">
    <name type="scientific">Acinetobacter kyonggiensis</name>
    <dbReference type="NCBI Taxonomy" id="595670"/>
    <lineage>
        <taxon>Bacteria</taxon>
        <taxon>Pseudomonadati</taxon>
        <taxon>Pseudomonadota</taxon>
        <taxon>Gammaproteobacteria</taxon>
        <taxon>Moraxellales</taxon>
        <taxon>Moraxellaceae</taxon>
        <taxon>Acinetobacter</taxon>
    </lineage>
</organism>
<proteinExistence type="predicted"/>
<dbReference type="RefSeq" id="WP_092688637.1">
    <property type="nucleotide sequence ID" value="NZ_FNPK01000005.1"/>
</dbReference>
<evidence type="ECO:0000259" key="1">
    <source>
        <dbReference type="PROSITE" id="PS51819"/>
    </source>
</evidence>
<reference evidence="3" key="1">
    <citation type="submission" date="2016-10" db="EMBL/GenBank/DDBJ databases">
        <authorList>
            <person name="Varghese N."/>
            <person name="Submissions S."/>
        </authorList>
    </citation>
    <scope>NUCLEOTIDE SEQUENCE [LARGE SCALE GENOMIC DNA]</scope>
    <source>
        <strain evidence="3">ANC 5109</strain>
    </source>
</reference>
<dbReference type="EMBL" id="FNPK01000005">
    <property type="protein sequence ID" value="SDY20580.1"/>
    <property type="molecule type" value="Genomic_DNA"/>
</dbReference>
<accession>A0A1H3HYM5</accession>
<dbReference type="STRING" id="595670.SAMN05421643_105113"/>
<protein>
    <submittedName>
        <fullName evidence="2">Glyoxalase/Bleomycin resistance protein/Dioxygenase superfamily protein</fullName>
    </submittedName>
</protein>
<dbReference type="GO" id="GO:0051213">
    <property type="term" value="F:dioxygenase activity"/>
    <property type="evidence" value="ECO:0007669"/>
    <property type="project" value="UniProtKB-KW"/>
</dbReference>
<gene>
    <name evidence="2" type="ORF">SAMN05421643_105113</name>
</gene>
<sequence length="325" mass="36419">MTAAKNFKIKGLDRIRFGVEKLEDALRFADDWGLIQIESDHDNSHLFVTIDNSQVEIFQADPSNPACTPIGSPSGMCEMVWGVEDQASLDAIATELGRDREVIIDADGTVHSQDDLGIRIAFRIAQRSYVPFPDTQFNSPSQPKRVNSRAPRYKKAQPYEISHLAIGVDHAGEAVKFYLERLGFLVSDRYADRGVFIRCSAEGNHHHLFFMNGKAPGTRFNHLAFKVRDIHEVIFGGQHIDSQGWTTFAGPGRHRVSSACFWYFLSPFGGAWEYAADEDIVTEDWESTDFAAEAHIFTEWTFGLEKSDGTLRGPISQSKAQALED</sequence>
<dbReference type="AlphaFoldDB" id="A0A1H3HYM5"/>
<keyword evidence="2" id="KW-0560">Oxidoreductase</keyword>
<evidence type="ECO:0000313" key="2">
    <source>
        <dbReference type="EMBL" id="SDY20580.1"/>
    </source>
</evidence>
<keyword evidence="3" id="KW-1185">Reference proteome</keyword>
<evidence type="ECO:0000313" key="3">
    <source>
        <dbReference type="Proteomes" id="UP000199035"/>
    </source>
</evidence>
<keyword evidence="2" id="KW-0223">Dioxygenase</keyword>